<reference evidence="4" key="1">
    <citation type="submission" date="2017-02" db="UniProtKB">
        <authorList>
            <consortium name="WormBaseParasite"/>
        </authorList>
    </citation>
    <scope>IDENTIFICATION</scope>
</reference>
<keyword evidence="2" id="KW-0732">Signal</keyword>
<dbReference type="WBParaSite" id="SPAL_0000495600.1">
    <property type="protein sequence ID" value="SPAL_0000495600.1"/>
    <property type="gene ID" value="SPAL_0000495600"/>
</dbReference>
<accession>A0A0N5BG48</accession>
<keyword evidence="1" id="KW-1133">Transmembrane helix</keyword>
<feature type="transmembrane region" description="Helical" evidence="1">
    <location>
        <begin position="502"/>
        <end position="527"/>
    </location>
</feature>
<evidence type="ECO:0000256" key="2">
    <source>
        <dbReference type="SAM" id="SignalP"/>
    </source>
</evidence>
<name>A0A0N5BG48_STREA</name>
<keyword evidence="1" id="KW-0812">Transmembrane</keyword>
<dbReference type="AlphaFoldDB" id="A0A0N5BG48"/>
<evidence type="ECO:0000313" key="4">
    <source>
        <dbReference type="WBParaSite" id="SPAL_0000495600.1"/>
    </source>
</evidence>
<feature type="signal peptide" evidence="2">
    <location>
        <begin position="1"/>
        <end position="24"/>
    </location>
</feature>
<protein>
    <submittedName>
        <fullName evidence="4">EGF-like domain-containing protein</fullName>
    </submittedName>
</protein>
<dbReference type="Proteomes" id="UP000046392">
    <property type="component" value="Unplaced"/>
</dbReference>
<keyword evidence="1" id="KW-0472">Membrane</keyword>
<evidence type="ECO:0000313" key="3">
    <source>
        <dbReference type="Proteomes" id="UP000046392"/>
    </source>
</evidence>
<sequence length="603" mass="68360">MSKLLYLFLVWVGSICIFVKYIEGQESSFRLDYTIGEVKKSVNGTKDEPKKYKNETVVKEVFLFKLPLPDNFDEFGNPGSTEIKFFYNEQEISEIRLPEVSSKNFVLKEANVNVTSCSLKNCAMGALFYKNISGALPGPPDFPKFHKIFYVAYEATEKYKFLFLKFLGNFNHKDKLNVIACPHETWISEHSLLEYIADKNNIIPFPEKNESDKYYYYYKLNHYQNTSSEIALKCGHIKQRNMPPIDVGYACCSKQKSELGLRSLIFPNYLNKKSLTIDSNNVLSDDEHGSLLNSSLIAYYILSPDNNFNSNSIVFGRYNSNSKLYSGQSVLALDKDDYKIFSILINSGDNENTYYFHSQFLVPNIKATLRLKVNGVVQEFKTAKNSESMDTYTVDLGGMNNGLVGCHAVPDNITHPGFKDFYEKRYRTELFVIDKNTNMSIKVNDTKSLVANSTYKCALYNGTTNYKNLTEKYIKETKFTIHLVEPINSNKSTDSTKSKSTIWIIVGVSVGAVLIITLLLLAGLIFYKKRLLKKKGSKSSLSSRKSQPISKSSSVIENDFNVSMIQKKATNAGSKNIVKSKIVLNANPNMSNQNENRSKEISS</sequence>
<feature type="chain" id="PRO_5005894209" evidence="2">
    <location>
        <begin position="25"/>
        <end position="603"/>
    </location>
</feature>
<organism evidence="3 4">
    <name type="scientific">Strongyloides papillosus</name>
    <name type="common">Intestinal threadworm</name>
    <dbReference type="NCBI Taxonomy" id="174720"/>
    <lineage>
        <taxon>Eukaryota</taxon>
        <taxon>Metazoa</taxon>
        <taxon>Ecdysozoa</taxon>
        <taxon>Nematoda</taxon>
        <taxon>Chromadorea</taxon>
        <taxon>Rhabditida</taxon>
        <taxon>Tylenchina</taxon>
        <taxon>Panagrolaimomorpha</taxon>
        <taxon>Strongyloidoidea</taxon>
        <taxon>Strongyloididae</taxon>
        <taxon>Strongyloides</taxon>
    </lineage>
</organism>
<evidence type="ECO:0000256" key="1">
    <source>
        <dbReference type="SAM" id="Phobius"/>
    </source>
</evidence>
<proteinExistence type="predicted"/>
<keyword evidence="3" id="KW-1185">Reference proteome</keyword>